<evidence type="ECO:0000313" key="2">
    <source>
        <dbReference type="Proteomes" id="UP000287033"/>
    </source>
</evidence>
<organism evidence="1 2">
    <name type="scientific">Chiloscyllium punctatum</name>
    <name type="common">Brownbanded bambooshark</name>
    <name type="synonym">Hemiscyllium punctatum</name>
    <dbReference type="NCBI Taxonomy" id="137246"/>
    <lineage>
        <taxon>Eukaryota</taxon>
        <taxon>Metazoa</taxon>
        <taxon>Chordata</taxon>
        <taxon>Craniata</taxon>
        <taxon>Vertebrata</taxon>
        <taxon>Chondrichthyes</taxon>
        <taxon>Elasmobranchii</taxon>
        <taxon>Galeomorphii</taxon>
        <taxon>Galeoidea</taxon>
        <taxon>Orectolobiformes</taxon>
        <taxon>Hemiscylliidae</taxon>
        <taxon>Chiloscyllium</taxon>
    </lineage>
</organism>
<dbReference type="EMBL" id="BEZZ01000399">
    <property type="protein sequence ID" value="GCC31929.1"/>
    <property type="molecule type" value="Genomic_DNA"/>
</dbReference>
<protein>
    <submittedName>
        <fullName evidence="1">Uncharacterized protein</fullName>
    </submittedName>
</protein>
<dbReference type="AlphaFoldDB" id="A0A401SNF4"/>
<keyword evidence="2" id="KW-1185">Reference proteome</keyword>
<accession>A0A401SNF4</accession>
<comment type="caution">
    <text evidence="1">The sequence shown here is derived from an EMBL/GenBank/DDBJ whole genome shotgun (WGS) entry which is preliminary data.</text>
</comment>
<evidence type="ECO:0000313" key="1">
    <source>
        <dbReference type="EMBL" id="GCC31929.1"/>
    </source>
</evidence>
<sequence length="73" mass="8270">MTSVSTSKLQHVRIILQKTLRISSTLSELCPSKVLGIFRKAELDDRRGKKACLGDLHIVTLRIWSLILKIVLQ</sequence>
<dbReference type="Proteomes" id="UP000287033">
    <property type="component" value="Unassembled WGS sequence"/>
</dbReference>
<name>A0A401SNF4_CHIPU</name>
<proteinExistence type="predicted"/>
<reference evidence="1 2" key="1">
    <citation type="journal article" date="2018" name="Nat. Ecol. Evol.">
        <title>Shark genomes provide insights into elasmobranch evolution and the origin of vertebrates.</title>
        <authorList>
            <person name="Hara Y"/>
            <person name="Yamaguchi K"/>
            <person name="Onimaru K"/>
            <person name="Kadota M"/>
            <person name="Koyanagi M"/>
            <person name="Keeley SD"/>
            <person name="Tatsumi K"/>
            <person name="Tanaka K"/>
            <person name="Motone F"/>
            <person name="Kageyama Y"/>
            <person name="Nozu R"/>
            <person name="Adachi N"/>
            <person name="Nishimura O"/>
            <person name="Nakagawa R"/>
            <person name="Tanegashima C"/>
            <person name="Kiyatake I"/>
            <person name="Matsumoto R"/>
            <person name="Murakumo K"/>
            <person name="Nishida K"/>
            <person name="Terakita A"/>
            <person name="Kuratani S"/>
            <person name="Sato K"/>
            <person name="Hyodo S Kuraku.S."/>
        </authorList>
    </citation>
    <scope>NUCLEOTIDE SEQUENCE [LARGE SCALE GENOMIC DNA]</scope>
</reference>
<gene>
    <name evidence="1" type="ORF">chiPu_0010389</name>
</gene>